<dbReference type="InterPro" id="IPR029010">
    <property type="entry name" value="ThuA-like"/>
</dbReference>
<dbReference type="EMBL" id="CP031165">
    <property type="protein sequence ID" value="AXV09157.1"/>
    <property type="molecule type" value="Genomic_DNA"/>
</dbReference>
<feature type="chain" id="PRO_5038764145" evidence="1">
    <location>
        <begin position="36"/>
        <end position="307"/>
    </location>
</feature>
<keyword evidence="4" id="KW-1185">Reference proteome</keyword>
<keyword evidence="1" id="KW-0732">Signal</keyword>
<dbReference type="RefSeq" id="WP_114593381.1">
    <property type="nucleotide sequence ID" value="NZ_CP031165.1"/>
</dbReference>
<dbReference type="AlphaFoldDB" id="A0A346Y3W0"/>
<dbReference type="PANTHER" id="PTHR40469">
    <property type="entry name" value="SECRETED GLYCOSYL HYDROLASE"/>
    <property type="match status" value="1"/>
</dbReference>
<proteinExistence type="predicted"/>
<evidence type="ECO:0000256" key="1">
    <source>
        <dbReference type="SAM" id="SignalP"/>
    </source>
</evidence>
<dbReference type="InterPro" id="IPR029062">
    <property type="entry name" value="Class_I_gatase-like"/>
</dbReference>
<evidence type="ECO:0000259" key="2">
    <source>
        <dbReference type="Pfam" id="PF06283"/>
    </source>
</evidence>
<evidence type="ECO:0000313" key="4">
    <source>
        <dbReference type="Proteomes" id="UP000264006"/>
    </source>
</evidence>
<sequence>MSRTSPANRSRLPLWALTAVLALAMGVVPSTASLADDDVDPTRVLVYSGTQAYRHGSIEHGNAILADLATRTEAFTVQFTEDPADLSVDTLSGYDLVLFNSPSGQRTGFLDWPAHVCTATGVLCDRAPLDDAQRTAFINWVGCGGGVVGIHQAMDAWHDWPEWDELVGMVFFSHFQAAEAEVFVTADHPTVTAFGGQGDSFLLYDEHYTFLDGEGPEDLSSDVEVVLGIGEFTDPGTELRQGAFYGDRGALAWTSTFRGQNRTFMTNLGHHTETWDMPEYQEHLLAGIAHVAEVRPDPACVTALGNS</sequence>
<dbReference type="KEGG" id="euz:DVS28_a4492"/>
<name>A0A346Y3W0_9ACTN</name>
<gene>
    <name evidence="3" type="ORF">DVS28_a4492</name>
</gene>
<dbReference type="SUPFAM" id="SSF52317">
    <property type="entry name" value="Class I glutamine amidotransferase-like"/>
    <property type="match status" value="1"/>
</dbReference>
<organism evidence="3 4">
    <name type="scientific">Euzebya pacifica</name>
    <dbReference type="NCBI Taxonomy" id="1608957"/>
    <lineage>
        <taxon>Bacteria</taxon>
        <taxon>Bacillati</taxon>
        <taxon>Actinomycetota</taxon>
        <taxon>Nitriliruptoria</taxon>
        <taxon>Euzebyales</taxon>
    </lineage>
</organism>
<dbReference type="OrthoDB" id="9816308at2"/>
<evidence type="ECO:0000313" key="3">
    <source>
        <dbReference type="EMBL" id="AXV09157.1"/>
    </source>
</evidence>
<dbReference type="Gene3D" id="3.40.50.880">
    <property type="match status" value="1"/>
</dbReference>
<dbReference type="Pfam" id="PF06283">
    <property type="entry name" value="ThuA"/>
    <property type="match status" value="1"/>
</dbReference>
<dbReference type="Proteomes" id="UP000264006">
    <property type="component" value="Chromosome"/>
</dbReference>
<protein>
    <submittedName>
        <fullName evidence="3">Cytochrome c551/c552</fullName>
    </submittedName>
</protein>
<feature type="domain" description="ThuA-like" evidence="2">
    <location>
        <begin position="43"/>
        <end position="290"/>
    </location>
</feature>
<dbReference type="PANTHER" id="PTHR40469:SF2">
    <property type="entry name" value="GALACTOSE-BINDING DOMAIN-LIKE SUPERFAMILY PROTEIN"/>
    <property type="match status" value="1"/>
</dbReference>
<feature type="signal peptide" evidence="1">
    <location>
        <begin position="1"/>
        <end position="35"/>
    </location>
</feature>
<accession>A0A346Y3W0</accession>
<reference evidence="3 4" key="1">
    <citation type="submission" date="2018-09" db="EMBL/GenBank/DDBJ databases">
        <title>Complete genome sequence of Euzebya sp. DY32-46 isolated from seawater of Pacific Ocean.</title>
        <authorList>
            <person name="Xu L."/>
            <person name="Wu Y.-H."/>
            <person name="Xu X.-W."/>
        </authorList>
    </citation>
    <scope>NUCLEOTIDE SEQUENCE [LARGE SCALE GENOMIC DNA]</scope>
    <source>
        <strain evidence="3 4">DY32-46</strain>
    </source>
</reference>